<feature type="domain" description="Pyridine nucleotide-disulphide oxidoreductase dimerisation" evidence="7">
    <location>
        <begin position="321"/>
        <end position="422"/>
    </location>
</feature>
<dbReference type="InterPro" id="IPR036188">
    <property type="entry name" value="FAD/NAD-bd_sf"/>
</dbReference>
<evidence type="ECO:0000256" key="1">
    <source>
        <dbReference type="ARBA" id="ARBA00001974"/>
    </source>
</evidence>
<keyword evidence="10" id="KW-1185">Reference proteome</keyword>
<sequence length="435" mass="47795">MKYVIIGGDAAGMSAAMQIVRADDEAEVTTLEMGAVYSYAQCGLPYVVGGVIDSFDSLIARDVETFREKYGIDARVNHEVTSVDMEKQTVSGDGFELEYDKLLIATGASPVMPPWDGTDLDGIHTVKTIPDTKAIVEELDHISRVVIVGGGYIGLEMAENFVEIGKEVTMIERGPRLAKIFDEELSENIHAEARKHGITLKFNESVESFEGEQRVQRVITDKGVIDADLVVVAVGVRPNTSFLDGTGIHLFGNGAIKVNAFMQTNVENVYAAGDCATQYHRVKERDDYIPLGTHANKQGRLAGRAMVGNPRSFQGIVGTSIIKFFDLTLGRTGLAESEIKEMGYPFKTIAASVRHIAGYYPDSKKMDIRLSYHEETEQLLGGQIIGEAGVDKRIDVLATALFHRMRVSELEDLDLAYAPPYNGVWDPLQQVARRK</sequence>
<dbReference type="PRINTS" id="PR00368">
    <property type="entry name" value="FADPNR"/>
</dbReference>
<gene>
    <name evidence="9" type="ORF">ACFFH4_19250</name>
</gene>
<dbReference type="RefSeq" id="WP_273842394.1">
    <property type="nucleotide sequence ID" value="NZ_JAQQWT010000005.1"/>
</dbReference>
<dbReference type="InterPro" id="IPR050260">
    <property type="entry name" value="FAD-bd_OxRdtase"/>
</dbReference>
<dbReference type="Pfam" id="PF02852">
    <property type="entry name" value="Pyr_redox_dim"/>
    <property type="match status" value="1"/>
</dbReference>
<dbReference type="SUPFAM" id="SSF51905">
    <property type="entry name" value="FAD/NAD(P)-binding domain"/>
    <property type="match status" value="1"/>
</dbReference>
<dbReference type="Gene3D" id="3.50.50.60">
    <property type="entry name" value="FAD/NAD(P)-binding domain"/>
    <property type="match status" value="2"/>
</dbReference>
<dbReference type="EMBL" id="JBHLTR010000054">
    <property type="protein sequence ID" value="MFC0561086.1"/>
    <property type="molecule type" value="Genomic_DNA"/>
</dbReference>
<name>A0ABV6NK28_9BACI</name>
<keyword evidence="5" id="KW-0560">Oxidoreductase</keyword>
<evidence type="ECO:0000256" key="5">
    <source>
        <dbReference type="ARBA" id="ARBA00023002"/>
    </source>
</evidence>
<dbReference type="InterPro" id="IPR004099">
    <property type="entry name" value="Pyr_nucl-diS_OxRdtase_dimer"/>
</dbReference>
<keyword evidence="4" id="KW-0274">FAD</keyword>
<dbReference type="InterPro" id="IPR016156">
    <property type="entry name" value="FAD/NAD-linked_Rdtase_dimer_sf"/>
</dbReference>
<organism evidence="9 10">
    <name type="scientific">Halalkalibacter alkalisediminis</name>
    <dbReference type="NCBI Taxonomy" id="935616"/>
    <lineage>
        <taxon>Bacteria</taxon>
        <taxon>Bacillati</taxon>
        <taxon>Bacillota</taxon>
        <taxon>Bacilli</taxon>
        <taxon>Bacillales</taxon>
        <taxon>Bacillaceae</taxon>
        <taxon>Halalkalibacter</taxon>
    </lineage>
</organism>
<comment type="cofactor">
    <cofactor evidence="1">
        <name>FAD</name>
        <dbReference type="ChEBI" id="CHEBI:57692"/>
    </cofactor>
</comment>
<evidence type="ECO:0000259" key="8">
    <source>
        <dbReference type="Pfam" id="PF07992"/>
    </source>
</evidence>
<evidence type="ECO:0000313" key="10">
    <source>
        <dbReference type="Proteomes" id="UP001589833"/>
    </source>
</evidence>
<dbReference type="PANTHER" id="PTHR43429:SF1">
    <property type="entry name" value="NAD(P)H SULFUR OXIDOREDUCTASE (COA-DEPENDENT)"/>
    <property type="match status" value="1"/>
</dbReference>
<comment type="similarity">
    <text evidence="2">Belongs to the class-III pyridine nucleotide-disulfide oxidoreductase family.</text>
</comment>
<comment type="caution">
    <text evidence="9">The sequence shown here is derived from an EMBL/GenBank/DDBJ whole genome shotgun (WGS) entry which is preliminary data.</text>
</comment>
<keyword evidence="6" id="KW-0676">Redox-active center</keyword>
<feature type="domain" description="FAD/NAD(P)-binding" evidence="8">
    <location>
        <begin position="1"/>
        <end position="299"/>
    </location>
</feature>
<keyword evidence="3" id="KW-0285">Flavoprotein</keyword>
<dbReference type="PRINTS" id="PR00411">
    <property type="entry name" value="PNDRDTASEI"/>
</dbReference>
<dbReference type="SUPFAM" id="SSF55424">
    <property type="entry name" value="FAD/NAD-linked reductases, dimerisation (C-terminal) domain"/>
    <property type="match status" value="1"/>
</dbReference>
<evidence type="ECO:0000313" key="9">
    <source>
        <dbReference type="EMBL" id="MFC0561086.1"/>
    </source>
</evidence>
<evidence type="ECO:0000259" key="7">
    <source>
        <dbReference type="Pfam" id="PF02852"/>
    </source>
</evidence>
<evidence type="ECO:0000256" key="3">
    <source>
        <dbReference type="ARBA" id="ARBA00022630"/>
    </source>
</evidence>
<protein>
    <submittedName>
        <fullName evidence="9">FAD-dependent oxidoreductase</fullName>
    </submittedName>
</protein>
<dbReference type="Proteomes" id="UP001589833">
    <property type="component" value="Unassembled WGS sequence"/>
</dbReference>
<evidence type="ECO:0000256" key="4">
    <source>
        <dbReference type="ARBA" id="ARBA00022827"/>
    </source>
</evidence>
<dbReference type="Pfam" id="PF07992">
    <property type="entry name" value="Pyr_redox_2"/>
    <property type="match status" value="1"/>
</dbReference>
<reference evidence="9 10" key="1">
    <citation type="submission" date="2024-09" db="EMBL/GenBank/DDBJ databases">
        <authorList>
            <person name="Sun Q."/>
            <person name="Mori K."/>
        </authorList>
    </citation>
    <scope>NUCLEOTIDE SEQUENCE [LARGE SCALE GENOMIC DNA]</scope>
    <source>
        <strain evidence="9 10">NCAIM B.02301</strain>
    </source>
</reference>
<evidence type="ECO:0000256" key="6">
    <source>
        <dbReference type="ARBA" id="ARBA00023284"/>
    </source>
</evidence>
<dbReference type="InterPro" id="IPR023753">
    <property type="entry name" value="FAD/NAD-binding_dom"/>
</dbReference>
<accession>A0ABV6NK28</accession>
<evidence type="ECO:0000256" key="2">
    <source>
        <dbReference type="ARBA" id="ARBA00009130"/>
    </source>
</evidence>
<dbReference type="PANTHER" id="PTHR43429">
    <property type="entry name" value="PYRIDINE NUCLEOTIDE-DISULFIDE OXIDOREDUCTASE DOMAIN-CONTAINING"/>
    <property type="match status" value="1"/>
</dbReference>
<proteinExistence type="inferred from homology"/>